<dbReference type="InterPro" id="IPR009057">
    <property type="entry name" value="Homeodomain-like_sf"/>
</dbReference>
<protein>
    <submittedName>
        <fullName evidence="6">TetR family transcriptional regulator</fullName>
    </submittedName>
</protein>
<reference evidence="6 7" key="1">
    <citation type="submission" date="2019-03" db="EMBL/GenBank/DDBJ databases">
        <title>Genomic Encyclopedia of Type Strains, Phase III (KMG-III): the genomes of soil and plant-associated and newly described type strains.</title>
        <authorList>
            <person name="Whitman W."/>
        </authorList>
    </citation>
    <scope>NUCLEOTIDE SEQUENCE [LARGE SCALE GENOMIC DNA]</scope>
    <source>
        <strain evidence="6 7">VKM Ac-2575</strain>
    </source>
</reference>
<accession>A0A4R7TIT6</accession>
<dbReference type="InterPro" id="IPR001647">
    <property type="entry name" value="HTH_TetR"/>
</dbReference>
<evidence type="ECO:0000256" key="1">
    <source>
        <dbReference type="ARBA" id="ARBA00023015"/>
    </source>
</evidence>
<dbReference type="Pfam" id="PF00440">
    <property type="entry name" value="TetR_N"/>
    <property type="match status" value="1"/>
</dbReference>
<dbReference type="EMBL" id="SOCE01000001">
    <property type="protein sequence ID" value="TDU91596.1"/>
    <property type="molecule type" value="Genomic_DNA"/>
</dbReference>
<dbReference type="InterPro" id="IPR025996">
    <property type="entry name" value="MT1864/Rv1816-like_C"/>
</dbReference>
<feature type="DNA-binding region" description="H-T-H motif" evidence="4">
    <location>
        <begin position="34"/>
        <end position="53"/>
    </location>
</feature>
<evidence type="ECO:0000256" key="3">
    <source>
        <dbReference type="ARBA" id="ARBA00023163"/>
    </source>
</evidence>
<gene>
    <name evidence="6" type="ORF">EV138_5205</name>
</gene>
<keyword evidence="3" id="KW-0804">Transcription</keyword>
<proteinExistence type="predicted"/>
<sequence>MVESRKDRERAERGRLIVGAARELAEAEGWDAVTTRKLAEKVEYSQPVLYSHFKNMDAIAATVALEGFEELAAVLREAVSGAASPPDALRRIARSYLGFAADHPALYDAMFVRRTDLTFGTNETPAPLRAAFDAFHQATEPFAGAEHEALTELFWSSLHGLATLTQGHRLRPTHHEERIDLLIDLIAP</sequence>
<comment type="caution">
    <text evidence="6">The sequence shown here is derived from an EMBL/GenBank/DDBJ whole genome shotgun (WGS) entry which is preliminary data.</text>
</comment>
<keyword evidence="2 4" id="KW-0238">DNA-binding</keyword>
<organism evidence="6 7">
    <name type="scientific">Kribbella voronezhensis</name>
    <dbReference type="NCBI Taxonomy" id="2512212"/>
    <lineage>
        <taxon>Bacteria</taxon>
        <taxon>Bacillati</taxon>
        <taxon>Actinomycetota</taxon>
        <taxon>Actinomycetes</taxon>
        <taxon>Propionibacteriales</taxon>
        <taxon>Kribbellaceae</taxon>
        <taxon>Kribbella</taxon>
    </lineage>
</organism>
<dbReference type="Pfam" id="PF13305">
    <property type="entry name" value="TetR_C_33"/>
    <property type="match status" value="1"/>
</dbReference>
<evidence type="ECO:0000313" key="6">
    <source>
        <dbReference type="EMBL" id="TDU91596.1"/>
    </source>
</evidence>
<evidence type="ECO:0000313" key="7">
    <source>
        <dbReference type="Proteomes" id="UP000295151"/>
    </source>
</evidence>
<evidence type="ECO:0000256" key="2">
    <source>
        <dbReference type="ARBA" id="ARBA00023125"/>
    </source>
</evidence>
<dbReference type="PROSITE" id="PS50977">
    <property type="entry name" value="HTH_TETR_2"/>
    <property type="match status" value="1"/>
</dbReference>
<name>A0A4R7TIT6_9ACTN</name>
<dbReference type="SUPFAM" id="SSF46689">
    <property type="entry name" value="Homeodomain-like"/>
    <property type="match status" value="1"/>
</dbReference>
<keyword evidence="1" id="KW-0805">Transcription regulation</keyword>
<feature type="domain" description="HTH tetR-type" evidence="5">
    <location>
        <begin position="11"/>
        <end position="71"/>
    </location>
</feature>
<evidence type="ECO:0000256" key="4">
    <source>
        <dbReference type="PROSITE-ProRule" id="PRU00335"/>
    </source>
</evidence>
<dbReference type="Gene3D" id="1.10.357.10">
    <property type="entry name" value="Tetracycline Repressor, domain 2"/>
    <property type="match status" value="1"/>
</dbReference>
<evidence type="ECO:0000259" key="5">
    <source>
        <dbReference type="PROSITE" id="PS50977"/>
    </source>
</evidence>
<dbReference type="SUPFAM" id="SSF48498">
    <property type="entry name" value="Tetracyclin repressor-like, C-terminal domain"/>
    <property type="match status" value="1"/>
</dbReference>
<dbReference type="InterPro" id="IPR050109">
    <property type="entry name" value="HTH-type_TetR-like_transc_reg"/>
</dbReference>
<dbReference type="PANTHER" id="PTHR30055">
    <property type="entry name" value="HTH-TYPE TRANSCRIPTIONAL REGULATOR RUTR"/>
    <property type="match status" value="1"/>
</dbReference>
<keyword evidence="7" id="KW-1185">Reference proteome</keyword>
<dbReference type="PANTHER" id="PTHR30055:SF234">
    <property type="entry name" value="HTH-TYPE TRANSCRIPTIONAL REGULATOR BETI"/>
    <property type="match status" value="1"/>
</dbReference>
<dbReference type="GO" id="GO:0000976">
    <property type="term" value="F:transcription cis-regulatory region binding"/>
    <property type="evidence" value="ECO:0007669"/>
    <property type="project" value="TreeGrafter"/>
</dbReference>
<dbReference type="GO" id="GO:0003700">
    <property type="term" value="F:DNA-binding transcription factor activity"/>
    <property type="evidence" value="ECO:0007669"/>
    <property type="project" value="TreeGrafter"/>
</dbReference>
<dbReference type="OrthoDB" id="4641396at2"/>
<dbReference type="InterPro" id="IPR036271">
    <property type="entry name" value="Tet_transcr_reg_TetR-rel_C_sf"/>
</dbReference>
<dbReference type="Proteomes" id="UP000295151">
    <property type="component" value="Unassembled WGS sequence"/>
</dbReference>
<dbReference type="AlphaFoldDB" id="A0A4R7TIT6"/>
<dbReference type="RefSeq" id="WP_133981317.1">
    <property type="nucleotide sequence ID" value="NZ_SOCE01000001.1"/>
</dbReference>